<dbReference type="AlphaFoldDB" id="E4XFV5"/>
<dbReference type="GO" id="GO:0034707">
    <property type="term" value="C:chloride channel complex"/>
    <property type="evidence" value="ECO:0007669"/>
    <property type="project" value="UniProtKB-KW"/>
</dbReference>
<accession>E4XFV5</accession>
<dbReference type="InterPro" id="IPR021134">
    <property type="entry name" value="Bestrophin-like"/>
</dbReference>
<keyword evidence="6" id="KW-0406">Ion transport</keyword>
<keyword evidence="4 6" id="KW-0472">Membrane</keyword>
<name>E4XFV5_OIKDI</name>
<keyword evidence="8" id="KW-1185">Reference proteome</keyword>
<keyword evidence="6" id="KW-0868">Chloride</keyword>
<keyword evidence="2 6" id="KW-0812">Transmembrane</keyword>
<dbReference type="Proteomes" id="UP000001307">
    <property type="component" value="Unassembled WGS sequence"/>
</dbReference>
<dbReference type="OrthoDB" id="201595at2759"/>
<reference evidence="7" key="1">
    <citation type="journal article" date="2010" name="Science">
        <title>Plasticity of animal genome architecture unmasked by rapid evolution of a pelagic tunicate.</title>
        <authorList>
            <person name="Denoeud F."/>
            <person name="Henriet S."/>
            <person name="Mungpakdee S."/>
            <person name="Aury J.M."/>
            <person name="Da Silva C."/>
            <person name="Brinkmann H."/>
            <person name="Mikhaleva J."/>
            <person name="Olsen L.C."/>
            <person name="Jubin C."/>
            <person name="Canestro C."/>
            <person name="Bouquet J.M."/>
            <person name="Danks G."/>
            <person name="Poulain J."/>
            <person name="Campsteijn C."/>
            <person name="Adamski M."/>
            <person name="Cross I."/>
            <person name="Yadetie F."/>
            <person name="Muffato M."/>
            <person name="Louis A."/>
            <person name="Butcher S."/>
            <person name="Tsagkogeorga G."/>
            <person name="Konrad A."/>
            <person name="Singh S."/>
            <person name="Jensen M.F."/>
            <person name="Cong E.H."/>
            <person name="Eikeseth-Otteraa H."/>
            <person name="Noel B."/>
            <person name="Anthouard V."/>
            <person name="Porcel B.M."/>
            <person name="Kachouri-Lafond R."/>
            <person name="Nishino A."/>
            <person name="Ugolini M."/>
            <person name="Chourrout P."/>
            <person name="Nishida H."/>
            <person name="Aasland R."/>
            <person name="Huzurbazar S."/>
            <person name="Westhof E."/>
            <person name="Delsuc F."/>
            <person name="Lehrach H."/>
            <person name="Reinhardt R."/>
            <person name="Weissenbach J."/>
            <person name="Roy S.W."/>
            <person name="Artiguenave F."/>
            <person name="Postlethwait J.H."/>
            <person name="Manak J.R."/>
            <person name="Thompson E.M."/>
            <person name="Jaillon O."/>
            <person name="Du Pasquier L."/>
            <person name="Boudinot P."/>
            <person name="Liberles D.A."/>
            <person name="Volff J.N."/>
            <person name="Philippe H."/>
            <person name="Lenhard B."/>
            <person name="Roest Crollius H."/>
            <person name="Wincker P."/>
            <person name="Chourrout D."/>
        </authorList>
    </citation>
    <scope>NUCLEOTIDE SEQUENCE [LARGE SCALE GENOMIC DNA]</scope>
</reference>
<dbReference type="GO" id="GO:0005886">
    <property type="term" value="C:plasma membrane"/>
    <property type="evidence" value="ECO:0007669"/>
    <property type="project" value="UniProtKB-SubCell"/>
</dbReference>
<dbReference type="GO" id="GO:0005254">
    <property type="term" value="F:chloride channel activity"/>
    <property type="evidence" value="ECO:0007669"/>
    <property type="project" value="UniProtKB-KW"/>
</dbReference>
<evidence type="ECO:0000256" key="3">
    <source>
        <dbReference type="ARBA" id="ARBA00022989"/>
    </source>
</evidence>
<keyword evidence="6" id="KW-0869">Chloride channel</keyword>
<comment type="function">
    <text evidence="6">Forms chloride channels.</text>
</comment>
<dbReference type="PANTHER" id="PTHR10736">
    <property type="entry name" value="BESTROPHIN"/>
    <property type="match status" value="1"/>
</dbReference>
<keyword evidence="6" id="KW-0813">Transport</keyword>
<evidence type="ECO:0000256" key="2">
    <source>
        <dbReference type="ARBA" id="ARBA00022692"/>
    </source>
</evidence>
<comment type="subcellular location">
    <subcellularLocation>
        <location evidence="6">Cell membrane</location>
        <topology evidence="6">Multi-pass membrane protein</topology>
    </subcellularLocation>
    <subcellularLocation>
        <location evidence="1">Membrane</location>
    </subcellularLocation>
</comment>
<feature type="transmembrane region" description="Helical" evidence="6">
    <location>
        <begin position="36"/>
        <end position="54"/>
    </location>
</feature>
<protein>
    <recommendedName>
        <fullName evidence="6">Bestrophin homolog</fullName>
    </recommendedName>
</protein>
<evidence type="ECO:0000256" key="6">
    <source>
        <dbReference type="RuleBase" id="RU363126"/>
    </source>
</evidence>
<evidence type="ECO:0000256" key="5">
    <source>
        <dbReference type="ARBA" id="ARBA00034769"/>
    </source>
</evidence>
<dbReference type="PANTHER" id="PTHR10736:SF0">
    <property type="entry name" value="BESTROPHIN HOMOLOG"/>
    <property type="match status" value="1"/>
</dbReference>
<gene>
    <name evidence="7" type="ORF">GSOID_T00010361001</name>
</gene>
<organism evidence="7">
    <name type="scientific">Oikopleura dioica</name>
    <name type="common">Tunicate</name>
    <dbReference type="NCBI Taxonomy" id="34765"/>
    <lineage>
        <taxon>Eukaryota</taxon>
        <taxon>Metazoa</taxon>
        <taxon>Chordata</taxon>
        <taxon>Tunicata</taxon>
        <taxon>Appendicularia</taxon>
        <taxon>Copelata</taxon>
        <taxon>Oikopleuridae</taxon>
        <taxon>Oikopleura</taxon>
    </lineage>
</organism>
<feature type="transmembrane region" description="Helical" evidence="6">
    <location>
        <begin position="237"/>
        <end position="256"/>
    </location>
</feature>
<evidence type="ECO:0000256" key="4">
    <source>
        <dbReference type="ARBA" id="ARBA00023136"/>
    </source>
</evidence>
<sequence length="460" mass="53771">MTITYSQEVAEVKFMGFGKLLFKWKGSVYKLFWRELITWLVIYVVIAMLNRMVLCKYTNIRGAFEDFCVEVNEFSNYVPLSFILGFFVSVLIGRWWNQYLNIPWPDRNMLFISLYLRHHVEDKGNYYRRKLVRWLNLAAILTFRDVAASVKQRFPTMEHVSSAGFMTESERETYESIETTQLKYWIPFTWYINTLNRARKQGLIASDITLDRLVNEMNAYRGNCGMLQSYDWICIPLVYTQVVCVAVYGYFALALFGRQRILGEAECSSQLESNTSMVSDSDEHFFRILPIHTLLEFFFYMGWMKVAEQLINPFGMDDEDYEVNMIIDRNLEVSFLAVDTLHDEGPADADDEDIWVGKTFAEAPYTEDALEHKKEPFLGIFEIENLYVVLLTIISKVQRRILVSGQMQTLCPWSPFLTCAPKMFRLGAVKCIFLGQNLLISCRNIRYVPEVLKKITEGDY</sequence>
<dbReference type="InParanoid" id="E4XFV5"/>
<keyword evidence="6" id="KW-1003">Cell membrane</keyword>
<evidence type="ECO:0000256" key="1">
    <source>
        <dbReference type="ARBA" id="ARBA00004370"/>
    </source>
</evidence>
<feature type="transmembrane region" description="Helical" evidence="6">
    <location>
        <begin position="74"/>
        <end position="96"/>
    </location>
</feature>
<dbReference type="Pfam" id="PF01062">
    <property type="entry name" value="Bestrophin"/>
    <property type="match status" value="1"/>
</dbReference>
<keyword evidence="6" id="KW-0407">Ion channel</keyword>
<proteinExistence type="inferred from homology"/>
<dbReference type="InterPro" id="IPR000615">
    <property type="entry name" value="Bestrophin"/>
</dbReference>
<evidence type="ECO:0000313" key="8">
    <source>
        <dbReference type="Proteomes" id="UP000001307"/>
    </source>
</evidence>
<evidence type="ECO:0000313" key="7">
    <source>
        <dbReference type="EMBL" id="CBY24495.1"/>
    </source>
</evidence>
<keyword evidence="3 6" id="KW-1133">Transmembrane helix</keyword>
<comment type="similarity">
    <text evidence="5 6">Belongs to the anion channel-forming bestrophin (TC 1.A.46) family. Calcium-sensitive chloride channel subfamily.</text>
</comment>
<dbReference type="EMBL" id="FN653046">
    <property type="protein sequence ID" value="CBY24495.1"/>
    <property type="molecule type" value="Genomic_DNA"/>
</dbReference>